<dbReference type="GO" id="GO:0046872">
    <property type="term" value="F:metal ion binding"/>
    <property type="evidence" value="ECO:0007669"/>
    <property type="project" value="UniProtKB-KW"/>
</dbReference>
<dbReference type="InterPro" id="IPR005493">
    <property type="entry name" value="RraA/RraA-like"/>
</dbReference>
<dbReference type="Pfam" id="PF03737">
    <property type="entry name" value="RraA-like"/>
    <property type="match status" value="1"/>
</dbReference>
<dbReference type="Proteomes" id="UP000559809">
    <property type="component" value="Unassembled WGS sequence"/>
</dbReference>
<dbReference type="GO" id="GO:0008948">
    <property type="term" value="F:oxaloacetate decarboxylase activity"/>
    <property type="evidence" value="ECO:0007669"/>
    <property type="project" value="TreeGrafter"/>
</dbReference>
<evidence type="ECO:0000313" key="6">
    <source>
        <dbReference type="EMBL" id="NYT49782.1"/>
    </source>
</evidence>
<keyword evidence="5" id="KW-0460">Magnesium</keyword>
<proteinExistence type="predicted"/>
<keyword evidence="7" id="KW-1185">Reference proteome</keyword>
<reference evidence="6 7" key="1">
    <citation type="submission" date="2020-07" db="EMBL/GenBank/DDBJ databases">
        <title>Taxonomic revisions and descriptions of new bacterial species based on genomic comparisons in the high-G+C-content subgroup of the family Alcaligenaceae.</title>
        <authorList>
            <person name="Szabo A."/>
            <person name="Felfoldi T."/>
        </authorList>
    </citation>
    <scope>NUCLEOTIDE SEQUENCE [LARGE SCALE GENOMIC DNA]</scope>
    <source>
        <strain evidence="6 7">LMG 24012</strain>
    </source>
</reference>
<accession>A0A853G1N1</accession>
<name>A0A853G1N1_9BURK</name>
<evidence type="ECO:0000256" key="4">
    <source>
        <dbReference type="ARBA" id="ARBA00030169"/>
    </source>
</evidence>
<dbReference type="CDD" id="cd16841">
    <property type="entry name" value="RraA_family"/>
    <property type="match status" value="1"/>
</dbReference>
<comment type="cofactor">
    <cofactor evidence="5">
        <name>Mg(2+)</name>
        <dbReference type="ChEBI" id="CHEBI:18420"/>
    </cofactor>
</comment>
<evidence type="ECO:0000256" key="3">
    <source>
        <dbReference type="ARBA" id="ARBA00029596"/>
    </source>
</evidence>
<evidence type="ECO:0000256" key="2">
    <source>
        <dbReference type="ARBA" id="ARBA00016549"/>
    </source>
</evidence>
<dbReference type="GO" id="GO:0047443">
    <property type="term" value="F:4-hydroxy-4-methyl-2-oxoglutarate aldolase activity"/>
    <property type="evidence" value="ECO:0007669"/>
    <property type="project" value="TreeGrafter"/>
</dbReference>
<dbReference type="AlphaFoldDB" id="A0A853G1N1"/>
<dbReference type="PANTHER" id="PTHR33254">
    <property type="entry name" value="4-HYDROXY-4-METHYL-2-OXOGLUTARATE ALDOLASE 3-RELATED"/>
    <property type="match status" value="1"/>
</dbReference>
<evidence type="ECO:0000256" key="1">
    <source>
        <dbReference type="ARBA" id="ARBA00001968"/>
    </source>
</evidence>
<comment type="cofactor">
    <cofactor evidence="1">
        <name>a divalent metal cation</name>
        <dbReference type="ChEBI" id="CHEBI:60240"/>
    </cofactor>
</comment>
<dbReference type="RefSeq" id="WP_180155088.1">
    <property type="nucleotide sequence ID" value="NZ_JACCEM010000005.1"/>
</dbReference>
<feature type="binding site" evidence="5">
    <location>
        <begin position="89"/>
        <end position="92"/>
    </location>
    <ligand>
        <name>substrate</name>
    </ligand>
</feature>
<keyword evidence="5" id="KW-0479">Metal-binding</keyword>
<dbReference type="PANTHER" id="PTHR33254:SF4">
    <property type="entry name" value="4-HYDROXY-4-METHYL-2-OXOGLUTARATE ALDOLASE 3-RELATED"/>
    <property type="match status" value="1"/>
</dbReference>
<dbReference type="EMBL" id="JACCEM010000005">
    <property type="protein sequence ID" value="NYT49782.1"/>
    <property type="molecule type" value="Genomic_DNA"/>
</dbReference>
<feature type="binding site" evidence="5">
    <location>
        <position position="112"/>
    </location>
    <ligand>
        <name>Mg(2+)</name>
        <dbReference type="ChEBI" id="CHEBI:18420"/>
    </ligand>
</feature>
<dbReference type="Gene3D" id="3.50.30.40">
    <property type="entry name" value="Ribonuclease E inhibitor RraA/RraA-like"/>
    <property type="match status" value="1"/>
</dbReference>
<organism evidence="6 7">
    <name type="scientific">Parapusillimonas granuli</name>
    <dbReference type="NCBI Taxonomy" id="380911"/>
    <lineage>
        <taxon>Bacteria</taxon>
        <taxon>Pseudomonadati</taxon>
        <taxon>Pseudomonadota</taxon>
        <taxon>Betaproteobacteria</taxon>
        <taxon>Burkholderiales</taxon>
        <taxon>Alcaligenaceae</taxon>
        <taxon>Parapusillimonas</taxon>
    </lineage>
</organism>
<evidence type="ECO:0000256" key="5">
    <source>
        <dbReference type="PIRSR" id="PIRSR605493-1"/>
    </source>
</evidence>
<comment type="caution">
    <text evidence="6">The sequence shown here is derived from an EMBL/GenBank/DDBJ whole genome shotgun (WGS) entry which is preliminary data.</text>
</comment>
<feature type="binding site" evidence="5">
    <location>
        <position position="111"/>
    </location>
    <ligand>
        <name>substrate</name>
    </ligand>
</feature>
<evidence type="ECO:0000313" key="7">
    <source>
        <dbReference type="Proteomes" id="UP000559809"/>
    </source>
</evidence>
<dbReference type="SUPFAM" id="SSF89562">
    <property type="entry name" value="RraA-like"/>
    <property type="match status" value="1"/>
</dbReference>
<sequence length="221" mass="24039">MTNWQDPRYKELSTAEISDALDFFGLPGPAHGLGCVTGDHKIMGRAFTVRFAPVDPLNAGTVGDFIDDVEETEIIVLDNEGRTDCTVWGGILSQIAKRKNLRGTVIHGVCRDSHEAMDCGYPIFSRGTFMRTGKDRVQVEEVGGAVSLGDVRVNPGDLLVGDRDGVVVIPFSRVLEVLERAVKTRQAEQDIIQATESGSSLRAAREALGYHTLQRKQAGQA</sequence>
<dbReference type="InterPro" id="IPR036704">
    <property type="entry name" value="RraA/RraA-like_sf"/>
</dbReference>
<gene>
    <name evidence="6" type="ORF">H0A72_10735</name>
</gene>
<protein>
    <recommendedName>
        <fullName evidence="2">Putative 4-hydroxy-4-methyl-2-oxoglutarate aldolase</fullName>
    </recommendedName>
    <alternativeName>
        <fullName evidence="3">Regulator of ribonuclease activity homolog</fullName>
    </alternativeName>
    <alternativeName>
        <fullName evidence="4">RraA-like protein</fullName>
    </alternativeName>
</protein>